<feature type="transmembrane region" description="Helical" evidence="1">
    <location>
        <begin position="42"/>
        <end position="64"/>
    </location>
</feature>
<dbReference type="AlphaFoldDB" id="A0A1R3IQS3"/>
<keyword evidence="1" id="KW-0812">Transmembrane</keyword>
<accession>A0A1R3IQS3</accession>
<protein>
    <submittedName>
        <fullName evidence="2">Uncharacterized protein</fullName>
    </submittedName>
</protein>
<dbReference type="EMBL" id="AWUE01017783">
    <property type="protein sequence ID" value="OMO84933.1"/>
    <property type="molecule type" value="Genomic_DNA"/>
</dbReference>
<proteinExistence type="predicted"/>
<keyword evidence="3" id="KW-1185">Reference proteome</keyword>
<evidence type="ECO:0000313" key="2">
    <source>
        <dbReference type="EMBL" id="OMO84933.1"/>
    </source>
</evidence>
<sequence length="72" mass="8228">MSSKASFRDPLTRSNTGFLETRLQMPRTILTRMKFMASRSQILTVGWGCFLGMSLLSLHSFFLLNEIRDGLL</sequence>
<evidence type="ECO:0000256" key="1">
    <source>
        <dbReference type="SAM" id="Phobius"/>
    </source>
</evidence>
<keyword evidence="1" id="KW-0472">Membrane</keyword>
<evidence type="ECO:0000313" key="3">
    <source>
        <dbReference type="Proteomes" id="UP000187203"/>
    </source>
</evidence>
<gene>
    <name evidence="2" type="ORF">COLO4_21794</name>
</gene>
<keyword evidence="1" id="KW-1133">Transmembrane helix</keyword>
<dbReference type="Proteomes" id="UP000187203">
    <property type="component" value="Unassembled WGS sequence"/>
</dbReference>
<organism evidence="2 3">
    <name type="scientific">Corchorus olitorius</name>
    <dbReference type="NCBI Taxonomy" id="93759"/>
    <lineage>
        <taxon>Eukaryota</taxon>
        <taxon>Viridiplantae</taxon>
        <taxon>Streptophyta</taxon>
        <taxon>Embryophyta</taxon>
        <taxon>Tracheophyta</taxon>
        <taxon>Spermatophyta</taxon>
        <taxon>Magnoliopsida</taxon>
        <taxon>eudicotyledons</taxon>
        <taxon>Gunneridae</taxon>
        <taxon>Pentapetalae</taxon>
        <taxon>rosids</taxon>
        <taxon>malvids</taxon>
        <taxon>Malvales</taxon>
        <taxon>Malvaceae</taxon>
        <taxon>Grewioideae</taxon>
        <taxon>Apeibeae</taxon>
        <taxon>Corchorus</taxon>
    </lineage>
</organism>
<reference evidence="3" key="1">
    <citation type="submission" date="2013-09" db="EMBL/GenBank/DDBJ databases">
        <title>Corchorus olitorius genome sequencing.</title>
        <authorList>
            <person name="Alam M."/>
            <person name="Haque M.S."/>
            <person name="Islam M.S."/>
            <person name="Emdad E.M."/>
            <person name="Islam M.M."/>
            <person name="Ahmed B."/>
            <person name="Halim A."/>
            <person name="Hossen Q.M.M."/>
            <person name="Hossain M.Z."/>
            <person name="Ahmed R."/>
            <person name="Khan M.M."/>
            <person name="Islam R."/>
            <person name="Rashid M.M."/>
            <person name="Khan S.A."/>
            <person name="Rahman M.S."/>
            <person name="Alam M."/>
            <person name="Yahiya A.S."/>
            <person name="Khan M.S."/>
            <person name="Azam M.S."/>
            <person name="Haque T."/>
            <person name="Lashkar M.Z.H."/>
            <person name="Akhand A.I."/>
            <person name="Morshed G."/>
            <person name="Roy S."/>
            <person name="Uddin K.S."/>
            <person name="Rabeya T."/>
            <person name="Hossain A.S."/>
            <person name="Chowdhury A."/>
            <person name="Snigdha A.R."/>
            <person name="Mortoza M.S."/>
            <person name="Matin S.A."/>
            <person name="Hoque S.M.E."/>
            <person name="Islam M.K."/>
            <person name="Roy D.K."/>
            <person name="Haider R."/>
            <person name="Moosa M.M."/>
            <person name="Elias S.M."/>
            <person name="Hasan A.M."/>
            <person name="Jahan S."/>
            <person name="Shafiuddin M."/>
            <person name="Mahmood N."/>
            <person name="Shommy N.S."/>
        </authorList>
    </citation>
    <scope>NUCLEOTIDE SEQUENCE [LARGE SCALE GENOMIC DNA]</scope>
    <source>
        <strain evidence="3">cv. O-4</strain>
    </source>
</reference>
<comment type="caution">
    <text evidence="2">The sequence shown here is derived from an EMBL/GenBank/DDBJ whole genome shotgun (WGS) entry which is preliminary data.</text>
</comment>
<name>A0A1R3IQS3_9ROSI</name>